<protein>
    <submittedName>
        <fullName evidence="2">Uncharacterized protein</fullName>
    </submittedName>
</protein>
<dbReference type="Proteomes" id="UP000280417">
    <property type="component" value="Unassembled WGS sequence"/>
</dbReference>
<name>A0A662D980_UNCAE</name>
<evidence type="ECO:0000313" key="2">
    <source>
        <dbReference type="EMBL" id="RLE10228.1"/>
    </source>
</evidence>
<evidence type="ECO:0000313" key="3">
    <source>
        <dbReference type="Proteomes" id="UP000280417"/>
    </source>
</evidence>
<sequence>MRWVEPGLTSPKSTKPGETPIESDCALPVKIHRNAIELKKKTRSLPSNIELYTNQINKNLGDVFLKLTKQSLT</sequence>
<proteinExistence type="predicted"/>
<evidence type="ECO:0000256" key="1">
    <source>
        <dbReference type="SAM" id="MobiDB-lite"/>
    </source>
</evidence>
<organism evidence="2 3">
    <name type="scientific">Aerophobetes bacterium</name>
    <dbReference type="NCBI Taxonomy" id="2030807"/>
    <lineage>
        <taxon>Bacteria</taxon>
        <taxon>Candidatus Aerophobota</taxon>
    </lineage>
</organism>
<comment type="caution">
    <text evidence="2">The sequence shown here is derived from an EMBL/GenBank/DDBJ whole genome shotgun (WGS) entry which is preliminary data.</text>
</comment>
<dbReference type="AlphaFoldDB" id="A0A662D980"/>
<reference evidence="2 3" key="1">
    <citation type="submission" date="2018-06" db="EMBL/GenBank/DDBJ databases">
        <title>Extensive metabolic versatility and redundancy in microbially diverse, dynamic hydrothermal sediments.</title>
        <authorList>
            <person name="Dombrowski N."/>
            <person name="Teske A."/>
            <person name="Baker B.J."/>
        </authorList>
    </citation>
    <scope>NUCLEOTIDE SEQUENCE [LARGE SCALE GENOMIC DNA]</scope>
    <source>
        <strain evidence="2">B3_G15</strain>
    </source>
</reference>
<gene>
    <name evidence="2" type="ORF">DRJ04_09360</name>
</gene>
<feature type="region of interest" description="Disordered" evidence="1">
    <location>
        <begin position="1"/>
        <end position="24"/>
    </location>
</feature>
<dbReference type="EMBL" id="QMQA01000330">
    <property type="protein sequence ID" value="RLE10228.1"/>
    <property type="molecule type" value="Genomic_DNA"/>
</dbReference>
<accession>A0A662D980</accession>